<dbReference type="Proteomes" id="UP000481861">
    <property type="component" value="Unassembled WGS sequence"/>
</dbReference>
<reference evidence="2 3" key="1">
    <citation type="submission" date="2020-01" db="EMBL/GenBank/DDBJ databases">
        <authorList>
            <consortium name="DOE Joint Genome Institute"/>
            <person name="Haridas S."/>
            <person name="Albert R."/>
            <person name="Binder M."/>
            <person name="Bloem J."/>
            <person name="Labutti K."/>
            <person name="Salamov A."/>
            <person name="Andreopoulos B."/>
            <person name="Baker S.E."/>
            <person name="Barry K."/>
            <person name="Bills G."/>
            <person name="Bluhm B.H."/>
            <person name="Cannon C."/>
            <person name="Castanera R."/>
            <person name="Culley D.E."/>
            <person name="Daum C."/>
            <person name="Ezra D."/>
            <person name="Gonzalez J.B."/>
            <person name="Henrissat B."/>
            <person name="Kuo A."/>
            <person name="Liang C."/>
            <person name="Lipzen A."/>
            <person name="Lutzoni F."/>
            <person name="Magnuson J."/>
            <person name="Mondo S."/>
            <person name="Nolan M."/>
            <person name="Ohm R."/>
            <person name="Pangilinan J."/>
            <person name="Park H.-J.H."/>
            <person name="Ramirez L."/>
            <person name="Alfaro M."/>
            <person name="Sun H."/>
            <person name="Tritt A."/>
            <person name="Yoshinaga Y."/>
            <person name="Zwiers L.-H.L."/>
            <person name="Turgeon B.G."/>
            <person name="Goodwin S.B."/>
            <person name="Spatafora J.W."/>
            <person name="Crous P.W."/>
            <person name="Grigoriev I.V."/>
        </authorList>
    </citation>
    <scope>NUCLEOTIDE SEQUENCE [LARGE SCALE GENOMIC DNA]</scope>
    <source>
        <strain evidence="2 3">CBS 611.86</strain>
    </source>
</reference>
<dbReference type="OrthoDB" id="3795595at2759"/>
<proteinExistence type="predicted"/>
<accession>A0A7C8MKP9</accession>
<dbReference type="Pfam" id="PF20237">
    <property type="entry name" value="DUF6594"/>
    <property type="match status" value="1"/>
</dbReference>
<dbReference type="PANTHER" id="PTHR34502">
    <property type="entry name" value="DUF6594 DOMAIN-CONTAINING PROTEIN-RELATED"/>
    <property type="match status" value="1"/>
</dbReference>
<feature type="domain" description="DUF6594" evidence="1">
    <location>
        <begin position="33"/>
        <end position="130"/>
    </location>
</feature>
<dbReference type="EMBL" id="JAADJZ010000016">
    <property type="protein sequence ID" value="KAF2869485.1"/>
    <property type="molecule type" value="Genomic_DNA"/>
</dbReference>
<name>A0A7C8MKP9_9PLEO</name>
<sequence>MASHTASSPRQPLLDAFIPENLSNDADLYAQGYPRLAYWFSLSPRYLQLRRFVALSIRILLYRQHELVMLERKLIELERKNEDSPPGSESWRRNRDFEALYPQPGETQETAEVRKLYETIDQKTKAYGMAPNDEYRIRLMVHMQRKHCYGSSSWDPNDGIVWALSTCSDAYLFRALVDFRWMGMTTRYGVPSKTHQATPATSFRFFTHLTQAL</sequence>
<dbReference type="PANTHER" id="PTHR34502:SF5">
    <property type="entry name" value="DUF6594 DOMAIN-CONTAINING PROTEIN"/>
    <property type="match status" value="1"/>
</dbReference>
<dbReference type="InterPro" id="IPR046529">
    <property type="entry name" value="DUF6594"/>
</dbReference>
<protein>
    <recommendedName>
        <fullName evidence="1">DUF6594 domain-containing protein</fullName>
    </recommendedName>
</protein>
<gene>
    <name evidence="2" type="ORF">BDV95DRAFT_101614</name>
</gene>
<evidence type="ECO:0000313" key="3">
    <source>
        <dbReference type="Proteomes" id="UP000481861"/>
    </source>
</evidence>
<evidence type="ECO:0000313" key="2">
    <source>
        <dbReference type="EMBL" id="KAF2869485.1"/>
    </source>
</evidence>
<comment type="caution">
    <text evidence="2">The sequence shown here is derived from an EMBL/GenBank/DDBJ whole genome shotgun (WGS) entry which is preliminary data.</text>
</comment>
<dbReference type="AlphaFoldDB" id="A0A7C8MKP9"/>
<keyword evidence="3" id="KW-1185">Reference proteome</keyword>
<evidence type="ECO:0000259" key="1">
    <source>
        <dbReference type="Pfam" id="PF20237"/>
    </source>
</evidence>
<organism evidence="2 3">
    <name type="scientific">Massariosphaeria phaeospora</name>
    <dbReference type="NCBI Taxonomy" id="100035"/>
    <lineage>
        <taxon>Eukaryota</taxon>
        <taxon>Fungi</taxon>
        <taxon>Dikarya</taxon>
        <taxon>Ascomycota</taxon>
        <taxon>Pezizomycotina</taxon>
        <taxon>Dothideomycetes</taxon>
        <taxon>Pleosporomycetidae</taxon>
        <taxon>Pleosporales</taxon>
        <taxon>Pleosporales incertae sedis</taxon>
        <taxon>Massariosphaeria</taxon>
    </lineage>
</organism>